<keyword evidence="3" id="KW-1185">Reference proteome</keyword>
<comment type="caution">
    <text evidence="2">The sequence shown here is derived from an EMBL/GenBank/DDBJ whole genome shotgun (WGS) entry which is preliminary data.</text>
</comment>
<dbReference type="Gene3D" id="1.10.10.10">
    <property type="entry name" value="Winged helix-like DNA-binding domain superfamily/Winged helix DNA-binding domain"/>
    <property type="match status" value="1"/>
</dbReference>
<protein>
    <submittedName>
        <fullName evidence="2">GAF and ANTAR domain-containing protein</fullName>
    </submittedName>
</protein>
<feature type="domain" description="ANTAR" evidence="1">
    <location>
        <begin position="119"/>
        <end position="180"/>
    </location>
</feature>
<name>A0ABP9QNH5_9PSEU</name>
<accession>A0ABP9QNH5</accession>
<dbReference type="SMART" id="SM01012">
    <property type="entry name" value="ANTAR"/>
    <property type="match status" value="1"/>
</dbReference>
<sequence>MSEPVDWRELAKGLAEMARDLLAQDSVQGTLDRIVVAAVDLVDGCDAAGILAVRDGRVHTLASTDDVVRASDELRASFRLYTHENKNLGALDLYSSRPGAFAEGFEHVGWLLASHAAVALASARLQANLHEALKSRQVIGAATGIVMARYGLSEREAFNRIVTVSQNSNIKVRDLAREINNTGGIPDLS</sequence>
<dbReference type="SUPFAM" id="SSF55781">
    <property type="entry name" value="GAF domain-like"/>
    <property type="match status" value="1"/>
</dbReference>
<dbReference type="InterPro" id="IPR005561">
    <property type="entry name" value="ANTAR"/>
</dbReference>
<dbReference type="Proteomes" id="UP001428817">
    <property type="component" value="Unassembled WGS sequence"/>
</dbReference>
<gene>
    <name evidence="2" type="ORF">GCM10023321_53540</name>
</gene>
<dbReference type="InterPro" id="IPR011006">
    <property type="entry name" value="CheY-like_superfamily"/>
</dbReference>
<proteinExistence type="predicted"/>
<evidence type="ECO:0000313" key="2">
    <source>
        <dbReference type="EMBL" id="GAA5164681.1"/>
    </source>
</evidence>
<dbReference type="PROSITE" id="PS50921">
    <property type="entry name" value="ANTAR"/>
    <property type="match status" value="1"/>
</dbReference>
<dbReference type="RefSeq" id="WP_185062447.1">
    <property type="nucleotide sequence ID" value="NZ_BAABJP010000030.1"/>
</dbReference>
<evidence type="ECO:0000313" key="3">
    <source>
        <dbReference type="Proteomes" id="UP001428817"/>
    </source>
</evidence>
<dbReference type="EMBL" id="BAABJP010000030">
    <property type="protein sequence ID" value="GAA5164681.1"/>
    <property type="molecule type" value="Genomic_DNA"/>
</dbReference>
<reference evidence="3" key="1">
    <citation type="journal article" date="2019" name="Int. J. Syst. Evol. Microbiol.">
        <title>The Global Catalogue of Microorganisms (GCM) 10K type strain sequencing project: providing services to taxonomists for standard genome sequencing and annotation.</title>
        <authorList>
            <consortium name="The Broad Institute Genomics Platform"/>
            <consortium name="The Broad Institute Genome Sequencing Center for Infectious Disease"/>
            <person name="Wu L."/>
            <person name="Ma J."/>
        </authorList>
    </citation>
    <scope>NUCLEOTIDE SEQUENCE [LARGE SCALE GENOMIC DNA]</scope>
    <source>
        <strain evidence="3">JCM 18303</strain>
    </source>
</reference>
<dbReference type="Pfam" id="PF03861">
    <property type="entry name" value="ANTAR"/>
    <property type="match status" value="1"/>
</dbReference>
<dbReference type="SUPFAM" id="SSF52172">
    <property type="entry name" value="CheY-like"/>
    <property type="match status" value="1"/>
</dbReference>
<evidence type="ECO:0000259" key="1">
    <source>
        <dbReference type="PROSITE" id="PS50921"/>
    </source>
</evidence>
<organism evidence="2 3">
    <name type="scientific">Pseudonocardia eucalypti</name>
    <dbReference type="NCBI Taxonomy" id="648755"/>
    <lineage>
        <taxon>Bacteria</taxon>
        <taxon>Bacillati</taxon>
        <taxon>Actinomycetota</taxon>
        <taxon>Actinomycetes</taxon>
        <taxon>Pseudonocardiales</taxon>
        <taxon>Pseudonocardiaceae</taxon>
        <taxon>Pseudonocardia</taxon>
    </lineage>
</organism>
<dbReference type="InterPro" id="IPR036388">
    <property type="entry name" value="WH-like_DNA-bd_sf"/>
</dbReference>